<dbReference type="SUPFAM" id="SSF53098">
    <property type="entry name" value="Ribonuclease H-like"/>
    <property type="match status" value="1"/>
</dbReference>
<dbReference type="Pfam" id="PF01527">
    <property type="entry name" value="HTH_Tnp_1"/>
    <property type="match status" value="1"/>
</dbReference>
<keyword evidence="4" id="KW-1185">Reference proteome</keyword>
<dbReference type="InterPro" id="IPR012337">
    <property type="entry name" value="RNaseH-like_sf"/>
</dbReference>
<dbReference type="PROSITE" id="PS50994">
    <property type="entry name" value="INTEGRASE"/>
    <property type="match status" value="1"/>
</dbReference>
<dbReference type="InterPro" id="IPR002514">
    <property type="entry name" value="Transposase_8"/>
</dbReference>
<evidence type="ECO:0000313" key="4">
    <source>
        <dbReference type="Proteomes" id="UP001293169"/>
    </source>
</evidence>
<comment type="caution">
    <text evidence="3">The sequence shown here is derived from an EMBL/GenBank/DDBJ whole genome shotgun (WGS) entry which is preliminary data.</text>
</comment>
<dbReference type="Gene3D" id="3.30.420.10">
    <property type="entry name" value="Ribonuclease H-like superfamily/Ribonuclease H"/>
    <property type="match status" value="1"/>
</dbReference>
<feature type="domain" description="Integrase catalytic" evidence="2">
    <location>
        <begin position="130"/>
        <end position="294"/>
    </location>
</feature>
<dbReference type="EMBL" id="JAXUDK010000005">
    <property type="protein sequence ID" value="MDZ7465923.1"/>
    <property type="molecule type" value="Genomic_DNA"/>
</dbReference>
<dbReference type="Proteomes" id="UP001293169">
    <property type="component" value="Unassembled WGS sequence"/>
</dbReference>
<evidence type="ECO:0000313" key="3">
    <source>
        <dbReference type="EMBL" id="MDZ7465923.1"/>
    </source>
</evidence>
<dbReference type="InterPro" id="IPR048020">
    <property type="entry name" value="Transpos_IS3"/>
</dbReference>
<dbReference type="PANTHER" id="PTHR47515">
    <property type="entry name" value="LOW CALCIUM RESPONSE LOCUS PROTEIN T"/>
    <property type="match status" value="1"/>
</dbReference>
<dbReference type="SUPFAM" id="SSF46689">
    <property type="entry name" value="Homeodomain-like"/>
    <property type="match status" value="1"/>
</dbReference>
<evidence type="ECO:0000256" key="1">
    <source>
        <dbReference type="ARBA" id="ARBA00009964"/>
    </source>
</evidence>
<name>A0ABU5M155_RAOPL</name>
<dbReference type="InterPro" id="IPR001584">
    <property type="entry name" value="Integrase_cat-core"/>
</dbReference>
<proteinExistence type="inferred from homology"/>
<evidence type="ECO:0000259" key="2">
    <source>
        <dbReference type="PROSITE" id="PS50994"/>
    </source>
</evidence>
<dbReference type="RefSeq" id="WP_318328059.1">
    <property type="nucleotide sequence ID" value="NZ_JAUBKU010000048.1"/>
</dbReference>
<sequence>MRKARFTEHQIIAVLKSVEAGRTVKDICRKAGISEASYYNWKAKFGGMEASDIKKMKDLEDENRRLKQMFADLSLECRALKDVIEKKLFQVLRRQGNTWNHKRVHRIYCLLKLNFRRKGKQRLPVRYPAPLATPEAMNQSWSIDFMHDALVCGRRFRIFNVVDDFNREALAIEIDLNIPAQRVVRVLDRIVANRGYLLKMRMNNGPELISLTLAQWAEEHGVMLEFIRPGKPTQNAFIERFNRTYRIEILDFYLFRTLNEAREITERWLAEYNSECPHKSLNNLTPEEYRLMAETPEISKNVWN</sequence>
<organism evidence="3 4">
    <name type="scientific">Raoultella planticola</name>
    <name type="common">Klebsiella planticola</name>
    <dbReference type="NCBI Taxonomy" id="575"/>
    <lineage>
        <taxon>Bacteria</taxon>
        <taxon>Pseudomonadati</taxon>
        <taxon>Pseudomonadota</taxon>
        <taxon>Gammaproteobacteria</taxon>
        <taxon>Enterobacterales</taxon>
        <taxon>Enterobacteriaceae</taxon>
        <taxon>Klebsiella/Raoultella group</taxon>
        <taxon>Raoultella</taxon>
    </lineage>
</organism>
<gene>
    <name evidence="3" type="ORF">U5E74_09645</name>
</gene>
<comment type="similarity">
    <text evidence="1">Belongs to the transposase 8 family.</text>
</comment>
<reference evidence="3 4" key="1">
    <citation type="submission" date="2023-12" db="EMBL/GenBank/DDBJ databases">
        <title>N/s.</title>
        <authorList>
            <person name="Dale J."/>
        </authorList>
    </citation>
    <scope>NUCLEOTIDE SEQUENCE [LARGE SCALE GENOMIC DNA]</scope>
    <source>
        <strain evidence="3 4">2023EL-01226</strain>
    </source>
</reference>
<dbReference type="Pfam" id="PF13683">
    <property type="entry name" value="rve_3"/>
    <property type="match status" value="1"/>
</dbReference>
<protein>
    <submittedName>
        <fullName evidence="3">IS3 family transposase</fullName>
    </submittedName>
</protein>
<accession>A0ABU5M155</accession>
<dbReference type="PANTHER" id="PTHR47515:SF3">
    <property type="entry name" value="INTEGRASE CORE DOMAIN PROTEIN"/>
    <property type="match status" value="1"/>
</dbReference>
<dbReference type="InterPro" id="IPR036397">
    <property type="entry name" value="RNaseH_sf"/>
</dbReference>
<dbReference type="NCBIfam" id="NF033516">
    <property type="entry name" value="transpos_IS3"/>
    <property type="match status" value="1"/>
</dbReference>
<dbReference type="InterPro" id="IPR009057">
    <property type="entry name" value="Homeodomain-like_sf"/>
</dbReference>